<proteinExistence type="predicted"/>
<dbReference type="KEGG" id="tni:TVNIR_1416"/>
<dbReference type="STRING" id="1255043.TVNIR_1416"/>
<dbReference type="RefSeq" id="WP_015258222.1">
    <property type="nucleotide sequence ID" value="NC_019902.2"/>
</dbReference>
<evidence type="ECO:0000313" key="1">
    <source>
        <dbReference type="EMBL" id="AGA33086.1"/>
    </source>
</evidence>
<dbReference type="PATRIC" id="fig|1255043.3.peg.1433"/>
<protein>
    <submittedName>
        <fullName evidence="1">Uncharacterized protein</fullName>
    </submittedName>
</protein>
<dbReference type="eggNOG" id="ENOG50336VM">
    <property type="taxonomic scope" value="Bacteria"/>
</dbReference>
<keyword evidence="2" id="KW-1185">Reference proteome</keyword>
<dbReference type="OrthoDB" id="5784131at2"/>
<dbReference type="HOGENOM" id="CLU_2182777_0_0_6"/>
<sequence>MNFLPYEFTTPTGDAISFEFRLHPETGSATRVHQLLDRILHTLNHEIALLGETRNGDLLQALAMAMAVRTEMIPADPELTRRLALDVMEQALQSLQHARHQEIPVGHA</sequence>
<evidence type="ECO:0000313" key="2">
    <source>
        <dbReference type="Proteomes" id="UP000010809"/>
    </source>
</evidence>
<dbReference type="AlphaFoldDB" id="L0DXJ6"/>
<gene>
    <name evidence="1" type="ordered locus">TVNIR_1416</name>
</gene>
<dbReference type="Proteomes" id="UP000010809">
    <property type="component" value="Chromosome"/>
</dbReference>
<organism evidence="1 2">
    <name type="scientific">Thioalkalivibrio nitratireducens (strain DSM 14787 / UNIQEM 213 / ALEN2)</name>
    <dbReference type="NCBI Taxonomy" id="1255043"/>
    <lineage>
        <taxon>Bacteria</taxon>
        <taxon>Pseudomonadati</taxon>
        <taxon>Pseudomonadota</taxon>
        <taxon>Gammaproteobacteria</taxon>
        <taxon>Chromatiales</taxon>
        <taxon>Ectothiorhodospiraceae</taxon>
        <taxon>Thioalkalivibrio</taxon>
    </lineage>
</organism>
<name>L0DXJ6_THIND</name>
<reference evidence="1" key="1">
    <citation type="submission" date="2015-12" db="EMBL/GenBank/DDBJ databases">
        <authorList>
            <person name="Tikhonova T.V."/>
            <person name="Pavlov A.R."/>
            <person name="Beletsky A.V."/>
            <person name="Mardanov A.V."/>
            <person name="Sorokin D.Y."/>
            <person name="Ravin N.V."/>
            <person name="Popov V.O."/>
        </authorList>
    </citation>
    <scope>NUCLEOTIDE SEQUENCE</scope>
    <source>
        <strain evidence="1">DSM 14787</strain>
    </source>
</reference>
<accession>L0DXJ6</accession>
<dbReference type="EMBL" id="CP003989">
    <property type="protein sequence ID" value="AGA33086.1"/>
    <property type="molecule type" value="Genomic_DNA"/>
</dbReference>